<evidence type="ECO:0000313" key="10">
    <source>
        <dbReference type="EMBL" id="SPD75535.1"/>
    </source>
</evidence>
<dbReference type="CDD" id="cd04900">
    <property type="entry name" value="ACT_UUR-like_1"/>
    <property type="match status" value="1"/>
</dbReference>
<dbReference type="SMART" id="SM00471">
    <property type="entry name" value="HDc"/>
    <property type="match status" value="1"/>
</dbReference>
<keyword evidence="2 7" id="KW-0548">Nucleotidyltransferase</keyword>
<comment type="domain">
    <text evidence="7">Has four distinct domains: an N-terminal nucleotidyltransferase (NT) domain responsible for UTase activity, a central HD domain that encodes UR activity, and two C-terminal ACT domains that seem to have a role in glutamine sensing.</text>
</comment>
<accession>A0A445N1F8</accession>
<name>A0A445N1F8_9BACT</name>
<comment type="function">
    <text evidence="7">Modifies, by uridylylation and deuridylylation, the PII regulatory proteins (GlnB and homologs), in response to the nitrogen status of the cell that GlnD senses through the glutamine level. Under low glutamine levels, catalyzes the conversion of the PII proteins and UTP to PII-UMP and PPi, while under higher glutamine levels, GlnD hydrolyzes PII-UMP to PII and UMP (deuridylylation). Thus, controls uridylylation state and activity of the PII proteins, and plays an important role in the regulation of nitrogen metabolism.</text>
</comment>
<dbReference type="SUPFAM" id="SSF81593">
    <property type="entry name" value="Nucleotidyltransferase substrate binding subunit/domain"/>
    <property type="match status" value="1"/>
</dbReference>
<protein>
    <recommendedName>
        <fullName evidence="7">Bifunctional uridylyltransferase/uridylyl-removing enzyme</fullName>
        <shortName evidence="7">UTase/UR</shortName>
    </recommendedName>
    <alternativeName>
        <fullName evidence="7">Bifunctional [protein-PII] modification enzyme</fullName>
    </alternativeName>
    <alternativeName>
        <fullName evidence="7">Bifunctional nitrogen sensor protein</fullName>
    </alternativeName>
    <domain>
        <recommendedName>
            <fullName evidence="7">[Protein-PII] uridylyltransferase</fullName>
            <shortName evidence="7">PII uridylyltransferase</shortName>
            <shortName evidence="7">UTase</shortName>
            <ecNumber evidence="7">2.7.7.59</ecNumber>
        </recommendedName>
    </domain>
    <domain>
        <recommendedName>
            <fullName evidence="7">[Protein-PII]-UMP uridylyl-removing enzyme</fullName>
            <shortName evidence="7">UR</shortName>
            <ecNumber evidence="7">3.1.4.-</ecNumber>
        </recommendedName>
    </domain>
</protein>
<comment type="catalytic activity">
    <reaction evidence="7">
        <text>[protein-PII]-uridylyl-L-tyrosine + H2O = [protein-PII]-L-tyrosine + UMP + H(+)</text>
        <dbReference type="Rhea" id="RHEA:48600"/>
        <dbReference type="Rhea" id="RHEA-COMP:12147"/>
        <dbReference type="Rhea" id="RHEA-COMP:12148"/>
        <dbReference type="ChEBI" id="CHEBI:15377"/>
        <dbReference type="ChEBI" id="CHEBI:15378"/>
        <dbReference type="ChEBI" id="CHEBI:46858"/>
        <dbReference type="ChEBI" id="CHEBI:57865"/>
        <dbReference type="ChEBI" id="CHEBI:90602"/>
    </reaction>
</comment>
<dbReference type="InterPro" id="IPR045865">
    <property type="entry name" value="ACT-like_dom_sf"/>
</dbReference>
<reference evidence="10" key="1">
    <citation type="submission" date="2018-01" db="EMBL/GenBank/DDBJ databases">
        <authorList>
            <person name="Regsiter A."/>
            <person name="William W."/>
        </authorList>
    </citation>
    <scope>NUCLEOTIDE SEQUENCE</scope>
    <source>
        <strain evidence="10">TRIP AH-1</strain>
    </source>
</reference>
<keyword evidence="6 7" id="KW-0511">Multifunctional enzyme</keyword>
<dbReference type="InterPro" id="IPR002912">
    <property type="entry name" value="ACT_dom"/>
</dbReference>
<proteinExistence type="inferred from homology"/>
<dbReference type="InterPro" id="IPR043519">
    <property type="entry name" value="NT_sf"/>
</dbReference>
<dbReference type="SUPFAM" id="SSF81301">
    <property type="entry name" value="Nucleotidyltransferase"/>
    <property type="match status" value="1"/>
</dbReference>
<dbReference type="GO" id="GO:0008081">
    <property type="term" value="F:phosphoric diester hydrolase activity"/>
    <property type="evidence" value="ECO:0007669"/>
    <property type="project" value="UniProtKB-UniRule"/>
</dbReference>
<dbReference type="CDD" id="cd05401">
    <property type="entry name" value="NT_GlnE_GlnD_like"/>
    <property type="match status" value="1"/>
</dbReference>
<evidence type="ECO:0000256" key="2">
    <source>
        <dbReference type="ARBA" id="ARBA00022695"/>
    </source>
</evidence>
<dbReference type="InterPro" id="IPR013546">
    <property type="entry name" value="PII_UdlTrfase/GS_AdlTrfase"/>
</dbReference>
<keyword evidence="1 7" id="KW-0808">Transferase</keyword>
<keyword evidence="5 7" id="KW-0460">Magnesium</keyword>
<organism evidence="10">
    <name type="scientific">uncultured Desulfobacterium sp</name>
    <dbReference type="NCBI Taxonomy" id="201089"/>
    <lineage>
        <taxon>Bacteria</taxon>
        <taxon>Pseudomonadati</taxon>
        <taxon>Thermodesulfobacteriota</taxon>
        <taxon>Desulfobacteria</taxon>
        <taxon>Desulfobacterales</taxon>
        <taxon>Desulfobacteriaceae</taxon>
        <taxon>Desulfobacterium</taxon>
        <taxon>environmental samples</taxon>
    </lineage>
</organism>
<dbReference type="Gene3D" id="1.10.3210.10">
    <property type="entry name" value="Hypothetical protein af1432"/>
    <property type="match status" value="1"/>
</dbReference>
<dbReference type="CDD" id="cd00077">
    <property type="entry name" value="HDc"/>
    <property type="match status" value="1"/>
</dbReference>
<feature type="domain" description="ACT" evidence="8">
    <location>
        <begin position="683"/>
        <end position="763"/>
    </location>
</feature>
<dbReference type="InterPro" id="IPR003607">
    <property type="entry name" value="HD/PDEase_dom"/>
</dbReference>
<dbReference type="SUPFAM" id="SSF55021">
    <property type="entry name" value="ACT-like"/>
    <property type="match status" value="2"/>
</dbReference>
<evidence type="ECO:0000256" key="1">
    <source>
        <dbReference type="ARBA" id="ARBA00022679"/>
    </source>
</evidence>
<dbReference type="NCBIfam" id="TIGR01693">
    <property type="entry name" value="UTase_glnD"/>
    <property type="match status" value="1"/>
</dbReference>
<sequence length="865" mass="99244">MPVQEQLVQGFFDSRKALIDQDLSQNANLSVVRKYTFLMDQFIRSLFRHAGLAEEISAASQDTVAVMALGSYGRRELCLGSDVDLMVIHQGKLSQQMSDIIARSIYPLWDAKLEVGHSILTVQECIRLCANDFRVLTSVMDGRFLLGSQPFFLLFEEAFWSKLIREKNSFLKQFLIYNAKRSEKFHTEAYLVEPDIKEGSGGLRDLHFMSWMAKLYFNCKNLAQIKKFAVFSYFEFDDLVSSAIFLLRLRNHLHALTGRKEDRLYLPYQQTLSKKLGYEDGPNMLAAEKFMRDIHLHINRIHYSHEEFISKSLEIIDPLPHGPAPHTSETALRVKKGNIIIEKGRVSEKGPTLILKAFNEGNRLGLFLDSETIWESKKIIQTRGEELVNSTDAKKIFLKIILNPKSPKIIRLSLEVGLIGLFIPEFNNIRNLAELGYYHVETVDLHSIRTIEILNSISMGYYDDRSPLLRKIFQVINNPEFIYLAALLHDIGKGYGVDHCLKGELLTRDILVRIGVSDDDALTVSLLVKNHLLLAHISQHRNLNDEKTCVQVAESIHNEDFLNMLLLLTVADSLATGPAARGDWKMTLLMELFFKVRRILKSGVFATADATRVIEDKKRFVRESLKGRYQTDEVLNMIDQVPSRYFLNITPLNMLRHFEMALTMGEDRLRWHLEKLKGAPVTRIVLCTYDRPGLFSKMVGVLFLNNITVLSANIFTLKNGLAFDVYEVTNPLDPYSEEERWKKIHKEINQSLSGDLPLDDLIEKKGRAMPVPEKSGRIIPREVNIDNDVSDFFTVIEVRSPSVVGLLYELAKRMFSLGLNIRFARFYRDKEYMSGDFYVRDSLAQKIHDPERISRIRQGIIELLG</sequence>
<dbReference type="CDD" id="cd04873">
    <property type="entry name" value="ACT_UUR-ACR-like"/>
    <property type="match status" value="1"/>
</dbReference>
<keyword evidence="4 7" id="KW-0378">Hydrolase</keyword>
<dbReference type="Pfam" id="PF08335">
    <property type="entry name" value="GlnD_UR_UTase"/>
    <property type="match status" value="1"/>
</dbReference>
<evidence type="ECO:0000259" key="8">
    <source>
        <dbReference type="PROSITE" id="PS51671"/>
    </source>
</evidence>
<feature type="region of interest" description="Uridylyltransferase" evidence="7">
    <location>
        <begin position="1"/>
        <end position="325"/>
    </location>
</feature>
<dbReference type="HAMAP" id="MF_00277">
    <property type="entry name" value="PII_uridylyl_transf"/>
    <property type="match status" value="1"/>
</dbReference>
<dbReference type="InterPro" id="IPR005105">
    <property type="entry name" value="GlnD_Uridyltrans_N"/>
</dbReference>
<dbReference type="GO" id="GO:0008773">
    <property type="term" value="F:[protein-PII] uridylyltransferase activity"/>
    <property type="evidence" value="ECO:0007669"/>
    <property type="project" value="UniProtKB-UniRule"/>
</dbReference>
<dbReference type="Gene3D" id="3.30.460.10">
    <property type="entry name" value="Beta Polymerase, domain 2"/>
    <property type="match status" value="1"/>
</dbReference>
<evidence type="ECO:0000256" key="5">
    <source>
        <dbReference type="ARBA" id="ARBA00022842"/>
    </source>
</evidence>
<comment type="activity regulation">
    <text evidence="7">Uridylyltransferase (UTase) activity is inhibited by glutamine, while glutamine activates uridylyl-removing (UR) activity.</text>
</comment>
<dbReference type="PANTHER" id="PTHR47320">
    <property type="entry name" value="BIFUNCTIONAL URIDYLYLTRANSFERASE/URIDYLYL-REMOVING ENZYME"/>
    <property type="match status" value="1"/>
</dbReference>
<comment type="caution">
    <text evidence="7">Lacks conserved residue(s) required for the propagation of feature annotation.</text>
</comment>
<dbReference type="EC" id="3.1.4.-" evidence="7"/>
<dbReference type="Pfam" id="PF03445">
    <property type="entry name" value="DUF294"/>
    <property type="match status" value="1"/>
</dbReference>
<evidence type="ECO:0000256" key="7">
    <source>
        <dbReference type="HAMAP-Rule" id="MF_00277"/>
    </source>
</evidence>
<evidence type="ECO:0000256" key="3">
    <source>
        <dbReference type="ARBA" id="ARBA00022737"/>
    </source>
</evidence>
<dbReference type="PANTHER" id="PTHR47320:SF1">
    <property type="entry name" value="BIFUNCTIONAL URIDYLYLTRANSFERASE_URIDYLYL-REMOVING ENZYME"/>
    <property type="match status" value="1"/>
</dbReference>
<evidence type="ECO:0000259" key="9">
    <source>
        <dbReference type="PROSITE" id="PS51831"/>
    </source>
</evidence>
<dbReference type="Pfam" id="PF01966">
    <property type="entry name" value="HD"/>
    <property type="match status" value="1"/>
</dbReference>
<evidence type="ECO:0000256" key="6">
    <source>
        <dbReference type="ARBA" id="ARBA00023268"/>
    </source>
</evidence>
<dbReference type="PROSITE" id="PS51671">
    <property type="entry name" value="ACT"/>
    <property type="match status" value="1"/>
</dbReference>
<evidence type="ECO:0000256" key="4">
    <source>
        <dbReference type="ARBA" id="ARBA00022801"/>
    </source>
</evidence>
<dbReference type="PROSITE" id="PS51831">
    <property type="entry name" value="HD"/>
    <property type="match status" value="1"/>
</dbReference>
<dbReference type="AlphaFoldDB" id="A0A445N1F8"/>
<dbReference type="PIRSF" id="PIRSF006288">
    <property type="entry name" value="PII_uridyltransf"/>
    <property type="match status" value="1"/>
</dbReference>
<comment type="cofactor">
    <cofactor evidence="7">
        <name>Mg(2+)</name>
        <dbReference type="ChEBI" id="CHEBI:18420"/>
    </cofactor>
</comment>
<dbReference type="EC" id="2.7.7.59" evidence="7"/>
<dbReference type="InterPro" id="IPR010043">
    <property type="entry name" value="UTase/UR"/>
</dbReference>
<dbReference type="InterPro" id="IPR006674">
    <property type="entry name" value="HD_domain"/>
</dbReference>
<comment type="similarity">
    <text evidence="7">Belongs to the GlnD family.</text>
</comment>
<comment type="catalytic activity">
    <reaction evidence="7">
        <text>[protein-PII]-L-tyrosine + UTP = [protein-PII]-uridylyl-L-tyrosine + diphosphate</text>
        <dbReference type="Rhea" id="RHEA:13673"/>
        <dbReference type="Rhea" id="RHEA-COMP:12147"/>
        <dbReference type="Rhea" id="RHEA-COMP:12148"/>
        <dbReference type="ChEBI" id="CHEBI:33019"/>
        <dbReference type="ChEBI" id="CHEBI:46398"/>
        <dbReference type="ChEBI" id="CHEBI:46858"/>
        <dbReference type="ChEBI" id="CHEBI:90602"/>
        <dbReference type="EC" id="2.7.7.59"/>
    </reaction>
</comment>
<keyword evidence="3" id="KW-0677">Repeat</keyword>
<dbReference type="EMBL" id="OJIN01000208">
    <property type="protein sequence ID" value="SPD75535.1"/>
    <property type="molecule type" value="Genomic_DNA"/>
</dbReference>
<dbReference type="GO" id="GO:0006808">
    <property type="term" value="P:regulation of nitrogen utilization"/>
    <property type="evidence" value="ECO:0007669"/>
    <property type="project" value="UniProtKB-UniRule"/>
</dbReference>
<dbReference type="SUPFAM" id="SSF109604">
    <property type="entry name" value="HD-domain/PDEase-like"/>
    <property type="match status" value="1"/>
</dbReference>
<gene>
    <name evidence="7 10" type="primary">glnD</name>
    <name evidence="10" type="ORF">PITCH_A640078</name>
</gene>
<feature type="domain" description="HD" evidence="9">
    <location>
        <begin position="443"/>
        <end position="559"/>
    </location>
</feature>